<evidence type="ECO:0000313" key="2">
    <source>
        <dbReference type="Proteomes" id="UP000076128"/>
    </source>
</evidence>
<dbReference type="EMBL" id="CP012661">
    <property type="protein sequence ID" value="AMY70705.1"/>
    <property type="molecule type" value="Genomic_DNA"/>
</dbReference>
<sequence length="87" mass="9060">MAGSIRLRGEEVLGAGPERLRRLRAIDAALISQDALSGLNPVVRVAEQVAEAARAADPALVPGAAMRAARAMLDAVDSHLPCHEPLS</sequence>
<dbReference type="Proteomes" id="UP000076128">
    <property type="component" value="Chromosome"/>
</dbReference>
<proteinExistence type="predicted"/>
<keyword evidence="1" id="KW-0067">ATP-binding</keyword>
<dbReference type="AlphaFoldDB" id="A0A159Z5Y9"/>
<evidence type="ECO:0000313" key="1">
    <source>
        <dbReference type="EMBL" id="AMY70705.1"/>
    </source>
</evidence>
<keyword evidence="2" id="KW-1185">Reference proteome</keyword>
<protein>
    <submittedName>
        <fullName evidence="1">ABC-type oligopeptide transporter, ATP-binding protein</fullName>
    </submittedName>
</protein>
<organism evidence="1 2">
    <name type="scientific">Frigidibacter mobilis</name>
    <dbReference type="NCBI Taxonomy" id="1335048"/>
    <lineage>
        <taxon>Bacteria</taxon>
        <taxon>Pseudomonadati</taxon>
        <taxon>Pseudomonadota</taxon>
        <taxon>Alphaproteobacteria</taxon>
        <taxon>Rhodobacterales</taxon>
        <taxon>Paracoccaceae</taxon>
        <taxon>Frigidibacter</taxon>
    </lineage>
</organism>
<dbReference type="Gene3D" id="3.40.50.300">
    <property type="entry name" value="P-loop containing nucleotide triphosphate hydrolases"/>
    <property type="match status" value="1"/>
</dbReference>
<dbReference type="GO" id="GO:0005524">
    <property type="term" value="F:ATP binding"/>
    <property type="evidence" value="ECO:0007669"/>
    <property type="project" value="UniProtKB-KW"/>
</dbReference>
<name>A0A159Z5Y9_9RHOB</name>
<accession>A0A159Z5Y9</accession>
<gene>
    <name evidence="1" type="ORF">AKL17_3481</name>
</gene>
<keyword evidence="1" id="KW-0547">Nucleotide-binding</keyword>
<dbReference type="KEGG" id="daa:AKL17_3481"/>
<dbReference type="InterPro" id="IPR027417">
    <property type="entry name" value="P-loop_NTPase"/>
</dbReference>
<reference evidence="1 2" key="1">
    <citation type="submission" date="2015-09" db="EMBL/GenBank/DDBJ databases">
        <title>Complete genome sequence of Defluviimonas alba cai42t isolated from an oilfield in Xinjiang.</title>
        <authorList>
            <person name="Geng S."/>
            <person name="Pan X."/>
            <person name="Wu X."/>
        </authorList>
    </citation>
    <scope>NUCLEOTIDE SEQUENCE [LARGE SCALE GENOMIC DNA]</scope>
    <source>
        <strain evidence="2">cai42</strain>
    </source>
</reference>